<comment type="subcellular location">
    <subcellularLocation>
        <location evidence="1">Nucleus</location>
    </subcellularLocation>
</comment>
<protein>
    <recommendedName>
        <fullName evidence="8">C2H2-type domain-containing protein</fullName>
    </recommendedName>
</protein>
<keyword evidence="6" id="KW-0539">Nucleus</keyword>
<keyword evidence="2" id="KW-0479">Metal-binding</keyword>
<dbReference type="GO" id="GO:0010468">
    <property type="term" value="P:regulation of gene expression"/>
    <property type="evidence" value="ECO:0007669"/>
    <property type="project" value="TreeGrafter"/>
</dbReference>
<sequence>MEGNNKDYNEVIYVPVSELNDVAGNVEVEYDMVTPQQILQIPTSRAQTENGSCYPISLISVGKKNKLKNKLTLSEGEEIEIKKLKNTESEHAILPTMNEGQQFFVIDSQQNEHSFESITDDSHLLDNTTSTIILQIQDDSMDQETQHYQEYAEEVLVMDDSDAERTESLKENDDDEEYNERYDTTVGNFDTGEDNFHERNESDLGPSAEHAHVISSDINTELCMEESQGASNNAENVKDLPDVSLSQDNFLEYIAQDGQLYQKVTTKVKNFKCPMCEEVFPHKRLLFQHLQLHFKSKNFECEECGDRFYQQHCLKLHQVTHVDMPKERRNGSVQDSLWCNICCIPFNKEFAFKQHVLKTHSHLDVSLNTNFQEFLPKHCLSSSKMTQYVCFHCKETFTDQEEFTMHIQLHSENYECVGCDRRFPNKRQLDLHSWTHLSKFVCSHCKLSFNSRSKLETHTCTTKHVRRKLPMPMQVTDQYSTSLFLCEKCNQTFKSEPDLQQHVLSHLYMFTCQVCQEKFPNATKLTEHIKETSHKHLFKCVVCTETFPTTVLARDHEERAHNMTTCPICKELLTKEERKTHSHVFHPTIKTDTTSSPQLLVHHPQYTRLGLNPDLPIIGSLVQCENDALDHAATEAHCLRKGIVPVFVWRESGKAFWNTHPQYTSVIVGLIYCETLDHASTEVARSRSTTTLMIKQNPAPVANALVVLSSTAEDGEIEVRISILMDGVRIILLATFTVTRPKRRRIRNEELQPFPAAG</sequence>
<feature type="domain" description="C2H2-type" evidence="8">
    <location>
        <begin position="484"/>
        <end position="506"/>
    </location>
</feature>
<name>A0A7R9JNV6_TIMGE</name>
<feature type="domain" description="C2H2-type" evidence="8">
    <location>
        <begin position="388"/>
        <end position="415"/>
    </location>
</feature>
<keyword evidence="3" id="KW-0677">Repeat</keyword>
<dbReference type="AlphaFoldDB" id="A0A7R9JNV6"/>
<reference evidence="9" key="1">
    <citation type="submission" date="2020-11" db="EMBL/GenBank/DDBJ databases">
        <authorList>
            <person name="Tran Van P."/>
        </authorList>
    </citation>
    <scope>NUCLEOTIDE SEQUENCE</scope>
</reference>
<proteinExistence type="predicted"/>
<dbReference type="SUPFAM" id="SSF57667">
    <property type="entry name" value="beta-beta-alpha zinc fingers"/>
    <property type="match status" value="4"/>
</dbReference>
<feature type="domain" description="C2H2-type" evidence="8">
    <location>
        <begin position="271"/>
        <end position="298"/>
    </location>
</feature>
<feature type="domain" description="C2H2-type" evidence="8">
    <location>
        <begin position="440"/>
        <end position="469"/>
    </location>
</feature>
<dbReference type="GO" id="GO:0005634">
    <property type="term" value="C:nucleus"/>
    <property type="evidence" value="ECO:0007669"/>
    <property type="project" value="UniProtKB-SubCell"/>
</dbReference>
<organism evidence="9">
    <name type="scientific">Timema genevievae</name>
    <name type="common">Walking stick</name>
    <dbReference type="NCBI Taxonomy" id="629358"/>
    <lineage>
        <taxon>Eukaryota</taxon>
        <taxon>Metazoa</taxon>
        <taxon>Ecdysozoa</taxon>
        <taxon>Arthropoda</taxon>
        <taxon>Hexapoda</taxon>
        <taxon>Insecta</taxon>
        <taxon>Pterygota</taxon>
        <taxon>Neoptera</taxon>
        <taxon>Polyneoptera</taxon>
        <taxon>Phasmatodea</taxon>
        <taxon>Timematodea</taxon>
        <taxon>Timematoidea</taxon>
        <taxon>Timematidae</taxon>
        <taxon>Timema</taxon>
    </lineage>
</organism>
<keyword evidence="5" id="KW-0862">Zinc</keyword>
<evidence type="ECO:0000256" key="4">
    <source>
        <dbReference type="ARBA" id="ARBA00022771"/>
    </source>
</evidence>
<feature type="domain" description="C2H2-type" evidence="8">
    <location>
        <begin position="414"/>
        <end position="436"/>
    </location>
</feature>
<evidence type="ECO:0000256" key="2">
    <source>
        <dbReference type="ARBA" id="ARBA00022723"/>
    </source>
</evidence>
<dbReference type="PROSITE" id="PS00028">
    <property type="entry name" value="ZINC_FINGER_C2H2_1"/>
    <property type="match status" value="8"/>
</dbReference>
<evidence type="ECO:0000256" key="5">
    <source>
        <dbReference type="ARBA" id="ARBA00022833"/>
    </source>
</evidence>
<dbReference type="InterPro" id="IPR036236">
    <property type="entry name" value="Znf_C2H2_sf"/>
</dbReference>
<evidence type="ECO:0000256" key="3">
    <source>
        <dbReference type="ARBA" id="ARBA00022737"/>
    </source>
</evidence>
<dbReference type="Gene3D" id="3.30.160.60">
    <property type="entry name" value="Classic Zinc Finger"/>
    <property type="match status" value="4"/>
</dbReference>
<evidence type="ECO:0000256" key="6">
    <source>
        <dbReference type="ARBA" id="ARBA00023242"/>
    </source>
</evidence>
<gene>
    <name evidence="9" type="ORF">TGEB3V08_LOCUS750</name>
</gene>
<keyword evidence="4 7" id="KW-0863">Zinc-finger</keyword>
<dbReference type="PROSITE" id="PS50157">
    <property type="entry name" value="ZINC_FINGER_C2H2_2"/>
    <property type="match status" value="7"/>
</dbReference>
<dbReference type="Pfam" id="PF00096">
    <property type="entry name" value="zf-C2H2"/>
    <property type="match status" value="3"/>
</dbReference>
<dbReference type="InterPro" id="IPR050331">
    <property type="entry name" value="Zinc_finger"/>
</dbReference>
<dbReference type="SMART" id="SM00355">
    <property type="entry name" value="ZnF_C2H2"/>
    <property type="match status" value="10"/>
</dbReference>
<dbReference type="GO" id="GO:0008270">
    <property type="term" value="F:zinc ion binding"/>
    <property type="evidence" value="ECO:0007669"/>
    <property type="project" value="UniProtKB-KW"/>
</dbReference>
<feature type="domain" description="C2H2-type" evidence="8">
    <location>
        <begin position="510"/>
        <end position="534"/>
    </location>
</feature>
<dbReference type="EMBL" id="OE839244">
    <property type="protein sequence ID" value="CAD7586377.1"/>
    <property type="molecule type" value="Genomic_DNA"/>
</dbReference>
<feature type="domain" description="C2H2-type" evidence="8">
    <location>
        <begin position="299"/>
        <end position="326"/>
    </location>
</feature>
<evidence type="ECO:0000259" key="8">
    <source>
        <dbReference type="PROSITE" id="PS50157"/>
    </source>
</evidence>
<dbReference type="PANTHER" id="PTHR16515:SF66">
    <property type="entry name" value="C2H2-TYPE DOMAIN-CONTAINING PROTEIN"/>
    <property type="match status" value="1"/>
</dbReference>
<evidence type="ECO:0000256" key="7">
    <source>
        <dbReference type="PROSITE-ProRule" id="PRU00042"/>
    </source>
</evidence>
<accession>A0A7R9JNV6</accession>
<dbReference type="Pfam" id="PF12874">
    <property type="entry name" value="zf-met"/>
    <property type="match status" value="1"/>
</dbReference>
<evidence type="ECO:0000256" key="1">
    <source>
        <dbReference type="ARBA" id="ARBA00004123"/>
    </source>
</evidence>
<evidence type="ECO:0000313" key="9">
    <source>
        <dbReference type="EMBL" id="CAD7586377.1"/>
    </source>
</evidence>
<dbReference type="PANTHER" id="PTHR16515">
    <property type="entry name" value="PR DOMAIN ZINC FINGER PROTEIN"/>
    <property type="match status" value="1"/>
</dbReference>
<dbReference type="InterPro" id="IPR013087">
    <property type="entry name" value="Znf_C2H2_type"/>
</dbReference>